<dbReference type="EMBL" id="WMJZ01000031">
    <property type="protein sequence ID" value="MTH48174.1"/>
    <property type="molecule type" value="Genomic_DNA"/>
</dbReference>
<evidence type="ECO:0000313" key="1">
    <source>
        <dbReference type="EMBL" id="MTH48174.1"/>
    </source>
</evidence>
<dbReference type="NCBIfam" id="TIGR02563">
    <property type="entry name" value="cas_Csy4"/>
    <property type="match status" value="1"/>
</dbReference>
<protein>
    <submittedName>
        <fullName evidence="1">Type I-F CRISPR-associated endoribonuclease Cas6/Csy4</fullName>
    </submittedName>
</protein>
<name>A0A6L6IQE8_9ENTR</name>
<gene>
    <name evidence="1" type="primary">cas6f</name>
    <name evidence="1" type="ORF">GJV78_18320</name>
</gene>
<proteinExistence type="predicted"/>
<dbReference type="OrthoDB" id="259831at2"/>
<dbReference type="Proteomes" id="UP000477739">
    <property type="component" value="Unassembled WGS sequence"/>
</dbReference>
<comment type="caution">
    <text evidence="1">The sequence shown here is derived from an EMBL/GenBank/DDBJ whole genome shotgun (WGS) entry which is preliminary data.</text>
</comment>
<evidence type="ECO:0000313" key="2">
    <source>
        <dbReference type="Proteomes" id="UP000477739"/>
    </source>
</evidence>
<dbReference type="InterPro" id="IPR013396">
    <property type="entry name" value="CRISPR-assoc_prot_Csy4"/>
</dbReference>
<organism evidence="1 2">
    <name type="scientific">Intestinirhabdus alba</name>
    <dbReference type="NCBI Taxonomy" id="2899544"/>
    <lineage>
        <taxon>Bacteria</taxon>
        <taxon>Pseudomonadati</taxon>
        <taxon>Pseudomonadota</taxon>
        <taxon>Gammaproteobacteria</taxon>
        <taxon>Enterobacterales</taxon>
        <taxon>Enterobacteriaceae</taxon>
        <taxon>Intestinirhabdus</taxon>
    </lineage>
</organism>
<dbReference type="CDD" id="cd09739">
    <property type="entry name" value="Cas6_I-F"/>
    <property type="match status" value="1"/>
</dbReference>
<dbReference type="InterPro" id="IPR042564">
    <property type="entry name" value="CRISPR-Cas6/Csy4_sf"/>
</dbReference>
<dbReference type="RefSeq" id="WP_155109660.1">
    <property type="nucleotide sequence ID" value="NZ_WMJZ01000031.1"/>
</dbReference>
<dbReference type="AlphaFoldDB" id="A0A6L6IQE8"/>
<reference evidence="1 2" key="1">
    <citation type="submission" date="2019-11" db="EMBL/GenBank/DDBJ databases">
        <title>Escherichia alba sp. nov. isolated from the gut of plastic-eating superworms Zophobas atratus.</title>
        <authorList>
            <person name="Yang Y."/>
        </authorList>
    </citation>
    <scope>NUCLEOTIDE SEQUENCE [LARGE SCALE GENOMIC DNA]</scope>
    <source>
        <strain evidence="2">BIT-B35</strain>
    </source>
</reference>
<dbReference type="Pfam" id="PF09618">
    <property type="entry name" value="Cas_Csy4"/>
    <property type="match status" value="1"/>
</dbReference>
<keyword evidence="2" id="KW-1185">Reference proteome</keyword>
<dbReference type="Gene3D" id="3.30.70.2540">
    <property type="entry name" value="CRISPR-associated endoribonuclease Cas6/Csy4"/>
    <property type="match status" value="1"/>
</dbReference>
<dbReference type="GO" id="GO:0043571">
    <property type="term" value="P:maintenance of CRISPR repeat elements"/>
    <property type="evidence" value="ECO:0007669"/>
    <property type="project" value="InterPro"/>
</dbReference>
<accession>A0A6L6IQE8</accession>
<sequence>MDHYLEIRVVADPEFSAEMLMAALFAKLHRALATRGKGDIGVSFPQMAKTPGAILRLHGSQTALQALEALSWRKGLNDYCQCSGVALVPQIIGWRTVSRVQVKSCPQRLIRRSVNKGWLTQEQARQRLLTIKERRTGLPYINVKSLSSGQQFRLFILHGQLRTEPVSGLFNFYGLSTTATIPWF</sequence>
<dbReference type="GO" id="GO:0004519">
    <property type="term" value="F:endonuclease activity"/>
    <property type="evidence" value="ECO:0007669"/>
    <property type="project" value="InterPro"/>
</dbReference>